<protein>
    <submittedName>
        <fullName evidence="1">Uncharacterized protein</fullName>
    </submittedName>
</protein>
<gene>
    <name evidence="1" type="ORF">HYFRA_00011428</name>
</gene>
<sequence length="126" mass="13350">MDQSVPADHSVATLHVHIPSDLQGQCFPHAVLPEVSDGLGDRSTAEVKCYNPDQRRANGLIDHLKTSDFLWPEQANFVHFGVSRGGIVVCCQGPGGGDVPLKVGSFRNIQAAPGGDSETDSMINVG</sequence>
<dbReference type="Proteomes" id="UP000696280">
    <property type="component" value="Unassembled WGS sequence"/>
</dbReference>
<dbReference type="EMBL" id="CAJVRL010000079">
    <property type="protein sequence ID" value="CAG8957447.1"/>
    <property type="molecule type" value="Genomic_DNA"/>
</dbReference>
<proteinExistence type="predicted"/>
<dbReference type="AlphaFoldDB" id="A0A9N9L5M7"/>
<accession>A0A9N9L5M7</accession>
<evidence type="ECO:0000313" key="2">
    <source>
        <dbReference type="Proteomes" id="UP000696280"/>
    </source>
</evidence>
<comment type="caution">
    <text evidence="1">The sequence shown here is derived from an EMBL/GenBank/DDBJ whole genome shotgun (WGS) entry which is preliminary data.</text>
</comment>
<keyword evidence="2" id="KW-1185">Reference proteome</keyword>
<reference evidence="1" key="1">
    <citation type="submission" date="2021-07" db="EMBL/GenBank/DDBJ databases">
        <authorList>
            <person name="Durling M."/>
        </authorList>
    </citation>
    <scope>NUCLEOTIDE SEQUENCE</scope>
</reference>
<name>A0A9N9L5M7_9HELO</name>
<organism evidence="1 2">
    <name type="scientific">Hymenoscyphus fraxineus</name>
    <dbReference type="NCBI Taxonomy" id="746836"/>
    <lineage>
        <taxon>Eukaryota</taxon>
        <taxon>Fungi</taxon>
        <taxon>Dikarya</taxon>
        <taxon>Ascomycota</taxon>
        <taxon>Pezizomycotina</taxon>
        <taxon>Leotiomycetes</taxon>
        <taxon>Helotiales</taxon>
        <taxon>Helotiaceae</taxon>
        <taxon>Hymenoscyphus</taxon>
    </lineage>
</organism>
<evidence type="ECO:0000313" key="1">
    <source>
        <dbReference type="EMBL" id="CAG8957447.1"/>
    </source>
</evidence>